<dbReference type="Proteomes" id="UP000679722">
    <property type="component" value="Unassembled WGS sequence"/>
</dbReference>
<dbReference type="InterPro" id="IPR005636">
    <property type="entry name" value="DTW"/>
</dbReference>
<gene>
    <name evidence="7" type="ORF">J9B83_02755</name>
</gene>
<evidence type="ECO:0000256" key="2">
    <source>
        <dbReference type="ARBA" id="ARBA00022679"/>
    </source>
</evidence>
<dbReference type="PANTHER" id="PTHR21392:SF0">
    <property type="entry name" value="TRNA-URIDINE AMINOCARBOXYPROPYLTRANSFERASE 2"/>
    <property type="match status" value="1"/>
</dbReference>
<dbReference type="RefSeq" id="WP_211535202.1">
    <property type="nucleotide sequence ID" value="NZ_JAGSSV010000002.1"/>
</dbReference>
<name>A0ABS5H824_9GAMM</name>
<keyword evidence="3" id="KW-0949">S-adenosyl-L-methionine</keyword>
<accession>A0ABS5H824</accession>
<reference evidence="7 8" key="1">
    <citation type="submission" date="2021-04" db="EMBL/GenBank/DDBJ databases">
        <authorList>
            <person name="Sun C."/>
        </authorList>
    </citation>
    <scope>NUCLEOTIDE SEQUENCE [LARGE SCALE GENOMIC DNA]</scope>
    <source>
        <strain evidence="7 8">A79</strain>
    </source>
</reference>
<evidence type="ECO:0000259" key="6">
    <source>
        <dbReference type="SMART" id="SM01144"/>
    </source>
</evidence>
<organism evidence="7 8">
    <name type="scientific">Marinomonas vulgaris</name>
    <dbReference type="NCBI Taxonomy" id="2823372"/>
    <lineage>
        <taxon>Bacteria</taxon>
        <taxon>Pseudomonadati</taxon>
        <taxon>Pseudomonadota</taxon>
        <taxon>Gammaproteobacteria</taxon>
        <taxon>Oceanospirillales</taxon>
        <taxon>Oceanospirillaceae</taxon>
        <taxon>Marinomonas</taxon>
    </lineage>
</organism>
<evidence type="ECO:0000256" key="4">
    <source>
        <dbReference type="ARBA" id="ARBA00022694"/>
    </source>
</evidence>
<sequence>MADEQDKRRLCQHCCFLISMCVCPWRPTVSTRLHILVLQDPKEAKHAKNTVTLLQLALPLSVECVSIADQANVGKVLQEKDPAKWRLLFPSDNAMPVESLSLGESTAIEGLIVLDATWRKAKKLYFTESLLQAFQSISFEQPPASQYAIRKAPKEGALSTLEACAYAIETIAKEDMQPLRNFMVAAQNLQWRQQPEDHRQSR</sequence>
<dbReference type="Pfam" id="PF03942">
    <property type="entry name" value="DTW"/>
    <property type="match status" value="1"/>
</dbReference>
<dbReference type="InterPro" id="IPR039262">
    <property type="entry name" value="DTWD2/TAPT"/>
</dbReference>
<dbReference type="PANTHER" id="PTHR21392">
    <property type="entry name" value="TRNA-URIDINE AMINOCARBOXYPROPYLTRANSFERASE 2"/>
    <property type="match status" value="1"/>
</dbReference>
<proteinExistence type="inferred from homology"/>
<keyword evidence="8" id="KW-1185">Reference proteome</keyword>
<evidence type="ECO:0000256" key="5">
    <source>
        <dbReference type="ARBA" id="ARBA00034489"/>
    </source>
</evidence>
<dbReference type="EC" id="2.5.1.25" evidence="1"/>
<evidence type="ECO:0000256" key="3">
    <source>
        <dbReference type="ARBA" id="ARBA00022691"/>
    </source>
</evidence>
<keyword evidence="2" id="KW-0808">Transferase</keyword>
<evidence type="ECO:0000256" key="1">
    <source>
        <dbReference type="ARBA" id="ARBA00012386"/>
    </source>
</evidence>
<dbReference type="EMBL" id="JAGSSV010000002">
    <property type="protein sequence ID" value="MBR7887848.1"/>
    <property type="molecule type" value="Genomic_DNA"/>
</dbReference>
<comment type="similarity">
    <text evidence="5">Belongs to the TDD superfamily. DTWD2 family.</text>
</comment>
<keyword evidence="4" id="KW-0819">tRNA processing</keyword>
<protein>
    <recommendedName>
        <fullName evidence="1">tRNA-uridine aminocarboxypropyltransferase</fullName>
        <ecNumber evidence="1">2.5.1.25</ecNumber>
    </recommendedName>
</protein>
<comment type="caution">
    <text evidence="7">The sequence shown here is derived from an EMBL/GenBank/DDBJ whole genome shotgun (WGS) entry which is preliminary data.</text>
</comment>
<dbReference type="SMART" id="SM01144">
    <property type="entry name" value="DTW"/>
    <property type="match status" value="1"/>
</dbReference>
<evidence type="ECO:0000313" key="7">
    <source>
        <dbReference type="EMBL" id="MBR7887848.1"/>
    </source>
</evidence>
<feature type="domain" description="DTW" evidence="6">
    <location>
        <begin position="7"/>
        <end position="195"/>
    </location>
</feature>
<evidence type="ECO:0000313" key="8">
    <source>
        <dbReference type="Proteomes" id="UP000679722"/>
    </source>
</evidence>
<reference evidence="8" key="2">
    <citation type="submission" date="2023-07" db="EMBL/GenBank/DDBJ databases">
        <title>Marinomonas vulgaris A79, complete genome.</title>
        <authorList>
            <person name="Ying J.-J."/>
        </authorList>
    </citation>
    <scope>NUCLEOTIDE SEQUENCE [LARGE SCALE GENOMIC DNA]</scope>
    <source>
        <strain evidence="8">A79</strain>
    </source>
</reference>